<keyword evidence="1" id="KW-1133">Transmembrane helix</keyword>
<dbReference type="EMBL" id="JAKLTR010000009">
    <property type="protein sequence ID" value="MCG2615666.1"/>
    <property type="molecule type" value="Genomic_DNA"/>
</dbReference>
<evidence type="ECO:0000259" key="3">
    <source>
        <dbReference type="Pfam" id="PF18935"/>
    </source>
</evidence>
<keyword evidence="1" id="KW-0472">Membrane</keyword>
<evidence type="ECO:0000313" key="5">
    <source>
        <dbReference type="Proteomes" id="UP001165367"/>
    </source>
</evidence>
<dbReference type="Proteomes" id="UP001165367">
    <property type="component" value="Unassembled WGS sequence"/>
</dbReference>
<proteinExistence type="predicted"/>
<keyword evidence="2" id="KW-0732">Signal</keyword>
<feature type="transmembrane region" description="Helical" evidence="1">
    <location>
        <begin position="194"/>
        <end position="213"/>
    </location>
</feature>
<evidence type="ECO:0000256" key="2">
    <source>
        <dbReference type="SAM" id="SignalP"/>
    </source>
</evidence>
<feature type="domain" description="DUF5683" evidence="3">
    <location>
        <begin position="60"/>
        <end position="208"/>
    </location>
</feature>
<accession>A0ABS9KTK8</accession>
<protein>
    <submittedName>
        <fullName evidence="4">DUF5683 domain-containing protein</fullName>
    </submittedName>
</protein>
<dbReference type="InterPro" id="IPR043738">
    <property type="entry name" value="DUF5683"/>
</dbReference>
<name>A0ABS9KTK8_9BACT</name>
<feature type="transmembrane region" description="Helical" evidence="1">
    <location>
        <begin position="88"/>
        <end position="107"/>
    </location>
</feature>
<comment type="caution">
    <text evidence="4">The sequence shown here is derived from an EMBL/GenBank/DDBJ whole genome shotgun (WGS) entry which is preliminary data.</text>
</comment>
<feature type="signal peptide" evidence="2">
    <location>
        <begin position="1"/>
        <end position="26"/>
    </location>
</feature>
<evidence type="ECO:0000313" key="4">
    <source>
        <dbReference type="EMBL" id="MCG2615666.1"/>
    </source>
</evidence>
<dbReference type="Pfam" id="PF18935">
    <property type="entry name" value="DUF5683"/>
    <property type="match status" value="1"/>
</dbReference>
<keyword evidence="5" id="KW-1185">Reference proteome</keyword>
<evidence type="ECO:0000256" key="1">
    <source>
        <dbReference type="SAM" id="Phobius"/>
    </source>
</evidence>
<sequence>MRHKLLKAFCCVLTFLLVCTGRSLYAQVIDSTPTTNPLILIQDSAKLAQAAKPAKKIRFYDPGKAALRSAILPGLGQIYNRKYWKVPIVYGALGTTAGIFIFNLQWYRRTRYAFNAVSDTNGQYPNVHPDLQYFVDNKDGQTLSYLRDQYRRDIDYSAVFFLIFWGLNVVDAAVDAHLKGFDVSPDLTMHVRPTLSQMAFTNGPALSLVFDVGKKKRDLVRARF</sequence>
<feature type="transmembrane region" description="Helical" evidence="1">
    <location>
        <begin position="154"/>
        <end position="174"/>
    </location>
</feature>
<organism evidence="4 5">
    <name type="scientific">Terrimonas ginsenosidimutans</name>
    <dbReference type="NCBI Taxonomy" id="2908004"/>
    <lineage>
        <taxon>Bacteria</taxon>
        <taxon>Pseudomonadati</taxon>
        <taxon>Bacteroidota</taxon>
        <taxon>Chitinophagia</taxon>
        <taxon>Chitinophagales</taxon>
        <taxon>Chitinophagaceae</taxon>
        <taxon>Terrimonas</taxon>
    </lineage>
</organism>
<gene>
    <name evidence="4" type="ORF">LZZ85_15300</name>
</gene>
<reference evidence="4" key="1">
    <citation type="submission" date="2022-01" db="EMBL/GenBank/DDBJ databases">
        <authorList>
            <person name="Jo J.-H."/>
            <person name="Im W.-T."/>
        </authorList>
    </citation>
    <scope>NUCLEOTIDE SEQUENCE</scope>
    <source>
        <strain evidence="4">NA20</strain>
    </source>
</reference>
<keyword evidence="1" id="KW-0812">Transmembrane</keyword>
<feature type="chain" id="PRO_5047449818" evidence="2">
    <location>
        <begin position="27"/>
        <end position="224"/>
    </location>
</feature>
<dbReference type="RefSeq" id="WP_237873679.1">
    <property type="nucleotide sequence ID" value="NZ_JAKLTR010000009.1"/>
</dbReference>